<dbReference type="GO" id="GO:0022857">
    <property type="term" value="F:transmembrane transporter activity"/>
    <property type="evidence" value="ECO:0007669"/>
    <property type="project" value="InterPro"/>
</dbReference>
<dbReference type="InterPro" id="IPR036259">
    <property type="entry name" value="MFS_trans_sf"/>
</dbReference>
<sequence length="386" mass="40453">MLGPFTIDTIFPGFQQLGEQFDIGTAALQQVTSAYLVAFAVMSVVHGPLSDALGRRTVMIGGLAGYVVASIACALAPSFGWLLVGRAAQGVFAGAATVVSRAVIPDLFSGPTARRLMSQVMLIFAVAPAIAPVIGGWLLLLGQWPLIFWFVAGYAVLGILLVVLALPETLPPQDRTPLRLGSVVGGLWTVARSWRFERLAVAGAMTFGAYILYVLTAPIVVVDLLGQGEQDFWKLFVPLIGGMALGSFTGGRLASRVTGERLVDVSMVAAVVIGLLNIALVWISPSLPWAVVGPALFGVVIGLAFPVVQLTLLELFPRHRGSAASMAAFSVLLSNALIAGVVGPLITTSLVSTAATSAAFATVGALLWWWHRRDPVVVQEADAAGQ</sequence>
<evidence type="ECO:0000256" key="3">
    <source>
        <dbReference type="ARBA" id="ARBA00022692"/>
    </source>
</evidence>
<feature type="transmembrane region" description="Helical" evidence="6">
    <location>
        <begin position="262"/>
        <end position="283"/>
    </location>
</feature>
<evidence type="ECO:0000256" key="4">
    <source>
        <dbReference type="ARBA" id="ARBA00022989"/>
    </source>
</evidence>
<dbReference type="OrthoDB" id="9814303at2"/>
<dbReference type="EMBL" id="CP044427">
    <property type="protein sequence ID" value="QFG70384.1"/>
    <property type="molecule type" value="Genomic_DNA"/>
</dbReference>
<dbReference type="InterPro" id="IPR020846">
    <property type="entry name" value="MFS_dom"/>
</dbReference>
<feature type="transmembrane region" description="Helical" evidence="6">
    <location>
        <begin position="324"/>
        <end position="346"/>
    </location>
</feature>
<dbReference type="PANTHER" id="PTHR42718:SF9">
    <property type="entry name" value="MAJOR FACILITATOR SUPERFAMILY MULTIDRUG TRANSPORTER MFSC"/>
    <property type="match status" value="1"/>
</dbReference>
<name>A0A5J6VAD4_9MICO</name>
<proteinExistence type="predicted"/>
<evidence type="ECO:0000256" key="1">
    <source>
        <dbReference type="ARBA" id="ARBA00004651"/>
    </source>
</evidence>
<organism evidence="8 9">
    <name type="scientific">Ornithinimicrobium pratense</name>
    <dbReference type="NCBI Taxonomy" id="2593973"/>
    <lineage>
        <taxon>Bacteria</taxon>
        <taxon>Bacillati</taxon>
        <taxon>Actinomycetota</taxon>
        <taxon>Actinomycetes</taxon>
        <taxon>Micrococcales</taxon>
        <taxon>Ornithinimicrobiaceae</taxon>
        <taxon>Ornithinimicrobium</taxon>
    </lineage>
</organism>
<keyword evidence="3 6" id="KW-0812">Transmembrane</keyword>
<feature type="transmembrane region" description="Helical" evidence="6">
    <location>
        <begin position="90"/>
        <end position="108"/>
    </location>
</feature>
<evidence type="ECO:0000256" key="5">
    <source>
        <dbReference type="ARBA" id="ARBA00023136"/>
    </source>
</evidence>
<feature type="transmembrane region" description="Helical" evidence="6">
    <location>
        <begin position="199"/>
        <end position="220"/>
    </location>
</feature>
<feature type="transmembrane region" description="Helical" evidence="6">
    <location>
        <begin position="57"/>
        <end position="84"/>
    </location>
</feature>
<feature type="transmembrane region" description="Helical" evidence="6">
    <location>
        <begin position="352"/>
        <end position="370"/>
    </location>
</feature>
<feature type="domain" description="Major facilitator superfamily (MFS) profile" evidence="7">
    <location>
        <begin position="1"/>
        <end position="376"/>
    </location>
</feature>
<feature type="transmembrane region" description="Helical" evidence="6">
    <location>
        <begin position="232"/>
        <end position="250"/>
    </location>
</feature>
<reference evidence="8 9" key="1">
    <citation type="submission" date="2019-09" db="EMBL/GenBank/DDBJ databases">
        <title>Serinicoccus pratensis sp. nov., isolated from meadow soil.</title>
        <authorList>
            <person name="Zhang W."/>
        </authorList>
    </citation>
    <scope>NUCLEOTIDE SEQUENCE [LARGE SCALE GENOMIC DNA]</scope>
    <source>
        <strain evidence="8 9">W204</strain>
    </source>
</reference>
<dbReference type="Pfam" id="PF07690">
    <property type="entry name" value="MFS_1"/>
    <property type="match status" value="1"/>
</dbReference>
<dbReference type="CDD" id="cd17320">
    <property type="entry name" value="MFS_MdfA_MDR_like"/>
    <property type="match status" value="1"/>
</dbReference>
<evidence type="ECO:0000259" key="7">
    <source>
        <dbReference type="PROSITE" id="PS50850"/>
    </source>
</evidence>
<keyword evidence="5 6" id="KW-0472">Membrane</keyword>
<feature type="transmembrane region" description="Helical" evidence="6">
    <location>
        <begin position="146"/>
        <end position="166"/>
    </location>
</feature>
<evidence type="ECO:0000313" key="8">
    <source>
        <dbReference type="EMBL" id="QFG70384.1"/>
    </source>
</evidence>
<dbReference type="Gene3D" id="1.20.1720.10">
    <property type="entry name" value="Multidrug resistance protein D"/>
    <property type="match status" value="1"/>
</dbReference>
<dbReference type="InterPro" id="IPR011701">
    <property type="entry name" value="MFS"/>
</dbReference>
<keyword evidence="9" id="KW-1185">Reference proteome</keyword>
<dbReference type="Proteomes" id="UP000326546">
    <property type="component" value="Chromosome"/>
</dbReference>
<keyword evidence="2" id="KW-0813">Transport</keyword>
<evidence type="ECO:0000256" key="2">
    <source>
        <dbReference type="ARBA" id="ARBA00022448"/>
    </source>
</evidence>
<dbReference type="GO" id="GO:0005886">
    <property type="term" value="C:plasma membrane"/>
    <property type="evidence" value="ECO:0007669"/>
    <property type="project" value="UniProtKB-SubCell"/>
</dbReference>
<protein>
    <submittedName>
        <fullName evidence="8">Multidrug effflux MFS transporter</fullName>
    </submittedName>
</protein>
<keyword evidence="4 6" id="KW-1133">Transmembrane helix</keyword>
<accession>A0A5J6VAD4</accession>
<dbReference type="PANTHER" id="PTHR42718">
    <property type="entry name" value="MAJOR FACILITATOR SUPERFAMILY MULTIDRUG TRANSPORTER MFSC"/>
    <property type="match status" value="1"/>
</dbReference>
<feature type="transmembrane region" description="Helical" evidence="6">
    <location>
        <begin position="289"/>
        <end position="312"/>
    </location>
</feature>
<comment type="subcellular location">
    <subcellularLocation>
        <location evidence="1">Cell membrane</location>
        <topology evidence="1">Multi-pass membrane protein</topology>
    </subcellularLocation>
</comment>
<dbReference type="SUPFAM" id="SSF103473">
    <property type="entry name" value="MFS general substrate transporter"/>
    <property type="match status" value="1"/>
</dbReference>
<feature type="transmembrane region" description="Helical" evidence="6">
    <location>
        <begin position="27"/>
        <end position="45"/>
    </location>
</feature>
<gene>
    <name evidence="8" type="ORF">FY030_15210</name>
</gene>
<evidence type="ECO:0000256" key="6">
    <source>
        <dbReference type="SAM" id="Phobius"/>
    </source>
</evidence>
<dbReference type="PROSITE" id="PS50850">
    <property type="entry name" value="MFS"/>
    <property type="match status" value="1"/>
</dbReference>
<evidence type="ECO:0000313" key="9">
    <source>
        <dbReference type="Proteomes" id="UP000326546"/>
    </source>
</evidence>
<dbReference type="KEGG" id="serw:FY030_15210"/>
<dbReference type="AlphaFoldDB" id="A0A5J6VAD4"/>
<feature type="transmembrane region" description="Helical" evidence="6">
    <location>
        <begin position="120"/>
        <end position="140"/>
    </location>
</feature>